<proteinExistence type="predicted"/>
<organism evidence="1 2">
    <name type="scientific">Orycteropus afer afer</name>
    <dbReference type="NCBI Taxonomy" id="1230840"/>
    <lineage>
        <taxon>Eukaryota</taxon>
        <taxon>Metazoa</taxon>
        <taxon>Chordata</taxon>
        <taxon>Craniata</taxon>
        <taxon>Vertebrata</taxon>
        <taxon>Euteleostomi</taxon>
        <taxon>Mammalia</taxon>
        <taxon>Eutheria</taxon>
        <taxon>Afrotheria</taxon>
        <taxon>Tubulidentata</taxon>
        <taxon>Orycteropodidae</taxon>
        <taxon>Orycteropus</taxon>
    </lineage>
</organism>
<accession>A0AC54ZF29</accession>
<name>A0AC54ZF29_ORYAF</name>
<evidence type="ECO:0000313" key="1">
    <source>
        <dbReference type="Proteomes" id="UP000694850"/>
    </source>
</evidence>
<gene>
    <name evidence="2" type="primary">LOC122151948</name>
</gene>
<protein>
    <submittedName>
        <fullName evidence="2">Collagen alpha-1(V) chain-like</fullName>
    </submittedName>
</protein>
<evidence type="ECO:0000313" key="2">
    <source>
        <dbReference type="RefSeq" id="XP_042639269.1"/>
    </source>
</evidence>
<keyword evidence="1" id="KW-1185">Reference proteome</keyword>
<dbReference type="Proteomes" id="UP000694850">
    <property type="component" value="Unplaced"/>
</dbReference>
<reference evidence="2" key="1">
    <citation type="submission" date="2025-08" db="UniProtKB">
        <authorList>
            <consortium name="RefSeq"/>
        </authorList>
    </citation>
    <scope>IDENTIFICATION</scope>
</reference>
<sequence length="800" mass="83140">MSVVLTHRASSVGRDDSIATAEDRIQCACASEQDLDETCVVQTDKECAVKKRVEHLVPAFLEGDLSYIYTFLGKYRTYATTQQALDLLFQWYGRNFPRSSGDGALQDQLKEAISFILFTWMAEYSEDFRQPPDFPSLKAVAKFLQANMPGSDVERRAHHLLVQLLRLKPAAAKPAAPKPRQISSMRVAQGPAAPPEPACGSPADGEPASAPTQDLHGAPGPPPPVQPLTPGGQTAEELGILPGSPPEGRQEEPGDVAPGREPTSELHRALDPLSPAPSLGPGGESAAELESLPCPSLEVNQEAPGDVDPASETTSESLGTPAPPLPAASQGTDGESARELDARPGPAQEANQEHLADGDLEPEEVSVHQRAPEAPSLAPSVGTDGEAAGELGVLPGQAPEADCNAHGDVDPDDETVAELPRAPDPPSLAPSLGTGGEAAGGLEILPGPLQEANQEPPGDVEPGPETTSELLKVQDPPTQTPSPAHDGEPVEEMDILPDTPPEANGDPHGGDPYGGVHPDDETTSEFLLLSLGTGGEPAGELATLLHPSPETNQELHGQVDPDPEIVELQRGSDPLSVAQSLATDGEPGGQMEILPGPLAKAKLEHYGDVESDPKTTLELHGAPDPPSPAPSLVTDGEPTTSKVHRAPDLPTPAPSQAAVAEPAGELDILLGPLPEGNREPHAYVGPDPQKTSGLHRGLEQPLPTPSLGTVGESAGGLGTIPASIPKENQGPSSDLDPAPLLMLGLHEALHAPSPNRAQAQEGEPCAAPSPQVIVLHREGACAPEADSVLPSPEWVFFGFC</sequence>
<dbReference type="RefSeq" id="XP_042639269.1">
    <property type="nucleotide sequence ID" value="XM_042783335.1"/>
</dbReference>